<dbReference type="PROSITE" id="PS50119">
    <property type="entry name" value="ZF_BBOX"/>
    <property type="match status" value="1"/>
</dbReference>
<sequence>MANEKEGNHAEIVRYQCHVHEKDLMPLLCSDCECPVCFDCLTTNHAGHKMGKLSEYIDDKIDELNDVVQKNDSTCFDVKRIEENIQKRRQEGKKQVEEMLQRVTATEEEIVKEVKNVCQQTIDQITNLATEIENPMASEETILNCLKTCILFRKDSDEDCIKCFYFYNKLKMLGQKYGSEDQEGLSFTLVTREFSTDKIFELAGVIGTDEQSSSDENLEQKRDTPTNPHEANNYSKDDIKPHQYKKKFTDGSIDRIISVSGDRSVLRSKDVIFHQSHTDVDNLVGEINHFTYVPETDEILVILRGQLKIYRRPMSTKGRLIFLMSFDCYSVSCMGHDASAYLVVVLKQFVTVNDKKIPRYSICTIDDTGCYLKPPLSFDSPSTIYTSGRMKVHKSSFLIMDHNKVFVTKGLTFNSLFSYYGIIGNEPASTFSPADVCTDPDGNFLVLDSHDDTVHLLDPKGKFLRILMSAEDGLRGIKCIAMDEFRWLQIGCNDGMVYFVNYQHFKSTTRKERCLQRQKAIKATYSLKTEEKPNTLKLLETN</sequence>
<gene>
    <name evidence="4" type="ORF">CGI_10017063</name>
</gene>
<accession>K1QHD7</accession>
<keyword evidence="1" id="KW-0677">Repeat</keyword>
<evidence type="ECO:0000256" key="2">
    <source>
        <dbReference type="SAM" id="Coils"/>
    </source>
</evidence>
<protein>
    <submittedName>
        <fullName evidence="4">Uncharacterized protein</fullName>
    </submittedName>
</protein>
<feature type="coiled-coil region" evidence="2">
    <location>
        <begin position="82"/>
        <end position="109"/>
    </location>
</feature>
<organism evidence="4">
    <name type="scientific">Magallana gigas</name>
    <name type="common">Pacific oyster</name>
    <name type="synonym">Crassostrea gigas</name>
    <dbReference type="NCBI Taxonomy" id="29159"/>
    <lineage>
        <taxon>Eukaryota</taxon>
        <taxon>Metazoa</taxon>
        <taxon>Spiralia</taxon>
        <taxon>Lophotrochozoa</taxon>
        <taxon>Mollusca</taxon>
        <taxon>Bivalvia</taxon>
        <taxon>Autobranchia</taxon>
        <taxon>Pteriomorphia</taxon>
        <taxon>Ostreida</taxon>
        <taxon>Ostreoidea</taxon>
        <taxon>Ostreidae</taxon>
        <taxon>Magallana</taxon>
    </lineage>
</organism>
<dbReference type="InParanoid" id="K1QHD7"/>
<dbReference type="PANTHER" id="PTHR25462:SF296">
    <property type="entry name" value="MEIOTIC P26, ISOFORM F"/>
    <property type="match status" value="1"/>
</dbReference>
<dbReference type="Gene3D" id="2.120.10.30">
    <property type="entry name" value="TolB, C-terminal domain"/>
    <property type="match status" value="1"/>
</dbReference>
<dbReference type="PANTHER" id="PTHR25462">
    <property type="entry name" value="BONUS, ISOFORM C-RELATED"/>
    <property type="match status" value="1"/>
</dbReference>
<dbReference type="GO" id="GO:0008270">
    <property type="term" value="F:zinc ion binding"/>
    <property type="evidence" value="ECO:0007669"/>
    <property type="project" value="InterPro"/>
</dbReference>
<dbReference type="Gene3D" id="3.30.160.60">
    <property type="entry name" value="Classic Zinc Finger"/>
    <property type="match status" value="1"/>
</dbReference>
<dbReference type="EMBL" id="JH818407">
    <property type="protein sequence ID" value="EKC33278.1"/>
    <property type="molecule type" value="Genomic_DNA"/>
</dbReference>
<feature type="compositionally biased region" description="Polar residues" evidence="3">
    <location>
        <begin position="225"/>
        <end position="234"/>
    </location>
</feature>
<dbReference type="CDD" id="cd19756">
    <property type="entry name" value="Bbox2"/>
    <property type="match status" value="1"/>
</dbReference>
<dbReference type="Pfam" id="PF00643">
    <property type="entry name" value="zf-B_box"/>
    <property type="match status" value="1"/>
</dbReference>
<proteinExistence type="predicted"/>
<dbReference type="InterPro" id="IPR011042">
    <property type="entry name" value="6-blade_b-propeller_TolB-like"/>
</dbReference>
<evidence type="ECO:0000313" key="4">
    <source>
        <dbReference type="EMBL" id="EKC33278.1"/>
    </source>
</evidence>
<evidence type="ECO:0000256" key="3">
    <source>
        <dbReference type="SAM" id="MobiDB-lite"/>
    </source>
</evidence>
<dbReference type="InterPro" id="IPR047153">
    <property type="entry name" value="TRIM45/56/19-like"/>
</dbReference>
<feature type="region of interest" description="Disordered" evidence="3">
    <location>
        <begin position="210"/>
        <end position="237"/>
    </location>
</feature>
<keyword evidence="2" id="KW-0175">Coiled coil</keyword>
<dbReference type="InterPro" id="IPR001258">
    <property type="entry name" value="NHL_repeat"/>
</dbReference>
<reference evidence="4" key="1">
    <citation type="journal article" date="2012" name="Nature">
        <title>The oyster genome reveals stress adaptation and complexity of shell formation.</title>
        <authorList>
            <person name="Zhang G."/>
            <person name="Fang X."/>
            <person name="Guo X."/>
            <person name="Li L."/>
            <person name="Luo R."/>
            <person name="Xu F."/>
            <person name="Yang P."/>
            <person name="Zhang L."/>
            <person name="Wang X."/>
            <person name="Qi H."/>
            <person name="Xiong Z."/>
            <person name="Que H."/>
            <person name="Xie Y."/>
            <person name="Holland P.W."/>
            <person name="Paps J."/>
            <person name="Zhu Y."/>
            <person name="Wu F."/>
            <person name="Chen Y."/>
            <person name="Wang J."/>
            <person name="Peng C."/>
            <person name="Meng J."/>
            <person name="Yang L."/>
            <person name="Liu J."/>
            <person name="Wen B."/>
            <person name="Zhang N."/>
            <person name="Huang Z."/>
            <person name="Zhu Q."/>
            <person name="Feng Y."/>
            <person name="Mount A."/>
            <person name="Hedgecock D."/>
            <person name="Xu Z."/>
            <person name="Liu Y."/>
            <person name="Domazet-Loso T."/>
            <person name="Du Y."/>
            <person name="Sun X."/>
            <person name="Zhang S."/>
            <person name="Liu B."/>
            <person name="Cheng P."/>
            <person name="Jiang X."/>
            <person name="Li J."/>
            <person name="Fan D."/>
            <person name="Wang W."/>
            <person name="Fu W."/>
            <person name="Wang T."/>
            <person name="Wang B."/>
            <person name="Zhang J."/>
            <person name="Peng Z."/>
            <person name="Li Y."/>
            <person name="Li N."/>
            <person name="Wang J."/>
            <person name="Chen M."/>
            <person name="He Y."/>
            <person name="Tan F."/>
            <person name="Song X."/>
            <person name="Zheng Q."/>
            <person name="Huang R."/>
            <person name="Yang H."/>
            <person name="Du X."/>
            <person name="Chen L."/>
            <person name="Yang M."/>
            <person name="Gaffney P.M."/>
            <person name="Wang S."/>
            <person name="Luo L."/>
            <person name="She Z."/>
            <person name="Ming Y."/>
            <person name="Huang W."/>
            <person name="Zhang S."/>
            <person name="Huang B."/>
            <person name="Zhang Y."/>
            <person name="Qu T."/>
            <person name="Ni P."/>
            <person name="Miao G."/>
            <person name="Wang J."/>
            <person name="Wang Q."/>
            <person name="Steinberg C.E."/>
            <person name="Wang H."/>
            <person name="Li N."/>
            <person name="Qian L."/>
            <person name="Zhang G."/>
            <person name="Li Y."/>
            <person name="Yang H."/>
            <person name="Liu X."/>
            <person name="Wang J."/>
            <person name="Yin Y."/>
            <person name="Wang J."/>
        </authorList>
    </citation>
    <scope>NUCLEOTIDE SEQUENCE [LARGE SCALE GENOMIC DNA]</scope>
    <source>
        <strain evidence="4">05x7-T-G4-1.051#20</strain>
    </source>
</reference>
<dbReference type="SUPFAM" id="SSF63829">
    <property type="entry name" value="Calcium-dependent phosphotriesterase"/>
    <property type="match status" value="1"/>
</dbReference>
<dbReference type="PROSITE" id="PS51125">
    <property type="entry name" value="NHL"/>
    <property type="match status" value="1"/>
</dbReference>
<dbReference type="SUPFAM" id="SSF57845">
    <property type="entry name" value="B-box zinc-binding domain"/>
    <property type="match status" value="1"/>
</dbReference>
<dbReference type="InterPro" id="IPR000315">
    <property type="entry name" value="Znf_B-box"/>
</dbReference>
<dbReference type="HOGENOM" id="CLU_502744_0_0_1"/>
<name>K1QHD7_MAGGI</name>
<dbReference type="AlphaFoldDB" id="K1QHD7"/>
<evidence type="ECO:0000256" key="1">
    <source>
        <dbReference type="ARBA" id="ARBA00022737"/>
    </source>
</evidence>